<organism evidence="2 3">
    <name type="scientific">Paraburkholderia rhynchosiae</name>
    <dbReference type="NCBI Taxonomy" id="487049"/>
    <lineage>
        <taxon>Bacteria</taxon>
        <taxon>Pseudomonadati</taxon>
        <taxon>Pseudomonadota</taxon>
        <taxon>Betaproteobacteria</taxon>
        <taxon>Burkholderiales</taxon>
        <taxon>Burkholderiaceae</taxon>
        <taxon>Paraburkholderia</taxon>
    </lineage>
</organism>
<dbReference type="EC" id="3.5.2.6" evidence="2"/>
<dbReference type="EMBL" id="CADIJZ010000032">
    <property type="protein sequence ID" value="CAB3735250.1"/>
    <property type="molecule type" value="Genomic_DNA"/>
</dbReference>
<name>A0A6J5CH83_9BURK</name>
<accession>A0A6J5CH83</accession>
<dbReference type="AlphaFoldDB" id="A0A6J5CH83"/>
<dbReference type="InterPro" id="IPR012338">
    <property type="entry name" value="Beta-lactam/transpept-like"/>
</dbReference>
<feature type="domain" description="Beta-lactamase-related" evidence="1">
    <location>
        <begin position="2"/>
        <end position="50"/>
    </location>
</feature>
<reference evidence="2 3" key="1">
    <citation type="submission" date="2020-04" db="EMBL/GenBank/DDBJ databases">
        <authorList>
            <person name="De Canck E."/>
        </authorList>
    </citation>
    <scope>NUCLEOTIDE SEQUENCE [LARGE SCALE GENOMIC DNA]</scope>
    <source>
        <strain evidence="2 3">LMG 27174</strain>
    </source>
</reference>
<evidence type="ECO:0000313" key="3">
    <source>
        <dbReference type="Proteomes" id="UP000494205"/>
    </source>
</evidence>
<gene>
    <name evidence="2" type="primary">ampC</name>
    <name evidence="2" type="ORF">LMG27174_06191</name>
</gene>
<dbReference type="Proteomes" id="UP000494205">
    <property type="component" value="Unassembled WGS sequence"/>
</dbReference>
<proteinExistence type="predicted"/>
<keyword evidence="2" id="KW-0378">Hydrolase</keyword>
<dbReference type="OrthoDB" id="5377431at2"/>
<sequence>MWINKTGSTNGFGAYVAFIPQKQLGIVILGNGNVPIEDRLSAAYRIVSALAASGQYFPLK</sequence>
<protein>
    <submittedName>
        <fullName evidence="2">Beta-lactamase</fullName>
        <ecNumber evidence="2">3.5.2.6</ecNumber>
    </submittedName>
</protein>
<dbReference type="GO" id="GO:0008800">
    <property type="term" value="F:beta-lactamase activity"/>
    <property type="evidence" value="ECO:0007669"/>
    <property type="project" value="UniProtKB-EC"/>
</dbReference>
<dbReference type="Gene3D" id="3.40.710.10">
    <property type="entry name" value="DD-peptidase/beta-lactamase superfamily"/>
    <property type="match status" value="1"/>
</dbReference>
<evidence type="ECO:0000313" key="2">
    <source>
        <dbReference type="EMBL" id="CAB3735250.1"/>
    </source>
</evidence>
<dbReference type="InterPro" id="IPR001466">
    <property type="entry name" value="Beta-lactam-related"/>
</dbReference>
<dbReference type="SUPFAM" id="SSF56601">
    <property type="entry name" value="beta-lactamase/transpeptidase-like"/>
    <property type="match status" value="1"/>
</dbReference>
<dbReference type="Pfam" id="PF00144">
    <property type="entry name" value="Beta-lactamase"/>
    <property type="match status" value="1"/>
</dbReference>
<evidence type="ECO:0000259" key="1">
    <source>
        <dbReference type="Pfam" id="PF00144"/>
    </source>
</evidence>